<feature type="compositionally biased region" description="Low complexity" evidence="1">
    <location>
        <begin position="343"/>
        <end position="352"/>
    </location>
</feature>
<reference evidence="2" key="1">
    <citation type="journal article" date="2012" name="Proc. Natl. Acad. Sci. U.S.A.">
        <title>Antigenic diversity is generated by distinct evolutionary mechanisms in African trypanosome species.</title>
        <authorList>
            <person name="Jackson A.P."/>
            <person name="Berry A."/>
            <person name="Aslett M."/>
            <person name="Allison H.C."/>
            <person name="Burton P."/>
            <person name="Vavrova-Anderson J."/>
            <person name="Brown R."/>
            <person name="Browne H."/>
            <person name="Corton N."/>
            <person name="Hauser H."/>
            <person name="Gamble J."/>
            <person name="Gilderthorp R."/>
            <person name="Marcello L."/>
            <person name="McQuillan J."/>
            <person name="Otto T.D."/>
            <person name="Quail M.A."/>
            <person name="Sanders M.J."/>
            <person name="van Tonder A."/>
            <person name="Ginger M.L."/>
            <person name="Field M.C."/>
            <person name="Barry J.D."/>
            <person name="Hertz-Fowler C."/>
            <person name="Berriman M."/>
        </authorList>
    </citation>
    <scope>NUCLEOTIDE SEQUENCE</scope>
    <source>
        <strain evidence="2">Y486</strain>
    </source>
</reference>
<protein>
    <submittedName>
        <fullName evidence="2">Uncharacterized protein</fullName>
    </submittedName>
</protein>
<evidence type="ECO:0000313" key="2">
    <source>
        <dbReference type="EMBL" id="CCC52046.1"/>
    </source>
</evidence>
<accession>G0U837</accession>
<organism evidence="2">
    <name type="scientific">Trypanosoma vivax (strain Y486)</name>
    <dbReference type="NCBI Taxonomy" id="1055687"/>
    <lineage>
        <taxon>Eukaryota</taxon>
        <taxon>Discoba</taxon>
        <taxon>Euglenozoa</taxon>
        <taxon>Kinetoplastea</taxon>
        <taxon>Metakinetoplastina</taxon>
        <taxon>Trypanosomatida</taxon>
        <taxon>Trypanosomatidae</taxon>
        <taxon>Trypanosoma</taxon>
        <taxon>Duttonella</taxon>
    </lineage>
</organism>
<dbReference type="VEuPathDB" id="TriTrypDB:TvY486_1010890"/>
<dbReference type="AlphaFoldDB" id="G0U837"/>
<evidence type="ECO:0000256" key="1">
    <source>
        <dbReference type="SAM" id="MobiDB-lite"/>
    </source>
</evidence>
<gene>
    <name evidence="2" type="ORF">TVY486_1010890</name>
</gene>
<feature type="region of interest" description="Disordered" evidence="1">
    <location>
        <begin position="272"/>
        <end position="302"/>
    </location>
</feature>
<proteinExistence type="predicted"/>
<feature type="region of interest" description="Disordered" evidence="1">
    <location>
        <begin position="323"/>
        <end position="362"/>
    </location>
</feature>
<feature type="compositionally biased region" description="Basic and acidic residues" evidence="1">
    <location>
        <begin position="275"/>
        <end position="284"/>
    </location>
</feature>
<name>G0U837_TRYVY</name>
<dbReference type="EMBL" id="HE573026">
    <property type="protein sequence ID" value="CCC52046.1"/>
    <property type="molecule type" value="Genomic_DNA"/>
</dbReference>
<sequence>MNTEHALLPWSSSRILANFEAGSECSIELLRLAGSLPDVASRAILSPFFSHRTLQQIGQSPALSTLTYMCDKALAQQRICDKELHNAMSSSRSNSEVAMAVEEVTFSANVTSSLLMDSVVNFNSAIAPLLNSSDCHLQRTLLKRLTAIAECSFAVGSFGCDGGVLPTSGPRRTLSLSRRKPLGTYPESISSFHSYCIPASMVCATRVMHDITDTERRDFMKWLGAAPPLIKVRSRDSVKSQQMNQKAMEARMTIVPSVRAVTLKRRRADYSQEVSHVESADDLPRAVLPEAMPSTPEPPQDVTWVTEGELFLVNGRVVHREVKSPAGKSLKRGKTEDAKTEGSSSSKMASESTVKQGVDTGTECTSGANVAKATGDCAPSTSHASTHHKTVPLKTREEIIELLSALSISNVLRDALLVGLNGEMPLSKEST</sequence>